<accession>A0A0A3J6Y8</accession>
<dbReference type="AlphaFoldDB" id="A0A0A3J6Y8"/>
<keyword evidence="2" id="KW-0479">Metal-binding</keyword>
<feature type="domain" description="HpcH/HpaI aldolase/citrate lyase" evidence="4">
    <location>
        <begin position="14"/>
        <end position="212"/>
    </location>
</feature>
<evidence type="ECO:0000256" key="3">
    <source>
        <dbReference type="ARBA" id="ARBA00023239"/>
    </source>
</evidence>
<evidence type="ECO:0000313" key="6">
    <source>
        <dbReference type="Proteomes" id="UP000030595"/>
    </source>
</evidence>
<evidence type="ECO:0000256" key="1">
    <source>
        <dbReference type="ARBA" id="ARBA00005568"/>
    </source>
</evidence>
<evidence type="ECO:0000259" key="4">
    <source>
        <dbReference type="Pfam" id="PF03328"/>
    </source>
</evidence>
<organism evidence="5 6">
    <name type="scientific">Ureibacillus massiliensis 4400831 = CIP 108448 = CCUG 49529</name>
    <dbReference type="NCBI Taxonomy" id="1211035"/>
    <lineage>
        <taxon>Bacteria</taxon>
        <taxon>Bacillati</taxon>
        <taxon>Bacillota</taxon>
        <taxon>Bacilli</taxon>
        <taxon>Bacillales</taxon>
        <taxon>Caryophanaceae</taxon>
        <taxon>Ureibacillus</taxon>
    </lineage>
</organism>
<dbReference type="InterPro" id="IPR005000">
    <property type="entry name" value="Aldolase/citrate-lyase_domain"/>
</dbReference>
<dbReference type="InterPro" id="IPR050251">
    <property type="entry name" value="HpcH-HpaI_aldolase"/>
</dbReference>
<proteinExistence type="inferred from homology"/>
<evidence type="ECO:0000256" key="2">
    <source>
        <dbReference type="ARBA" id="ARBA00022723"/>
    </source>
</evidence>
<keyword evidence="3" id="KW-0456">Lyase</keyword>
<dbReference type="GO" id="GO:0005737">
    <property type="term" value="C:cytoplasm"/>
    <property type="evidence" value="ECO:0007669"/>
    <property type="project" value="TreeGrafter"/>
</dbReference>
<dbReference type="Gene3D" id="3.20.20.60">
    <property type="entry name" value="Phosphoenolpyruvate-binding domains"/>
    <property type="match status" value="1"/>
</dbReference>
<dbReference type="EMBL" id="JPVQ01000012">
    <property type="protein sequence ID" value="KGR90933.1"/>
    <property type="molecule type" value="Genomic_DNA"/>
</dbReference>
<dbReference type="Proteomes" id="UP000030595">
    <property type="component" value="Unassembled WGS sequence"/>
</dbReference>
<dbReference type="InterPro" id="IPR040442">
    <property type="entry name" value="Pyrv_kinase-like_dom_sf"/>
</dbReference>
<gene>
    <name evidence="5" type="ORF">CD30_08540</name>
</gene>
<evidence type="ECO:0000313" key="5">
    <source>
        <dbReference type="EMBL" id="KGR90933.1"/>
    </source>
</evidence>
<dbReference type="GO" id="GO:0016832">
    <property type="term" value="F:aldehyde-lyase activity"/>
    <property type="evidence" value="ECO:0007669"/>
    <property type="project" value="TreeGrafter"/>
</dbReference>
<keyword evidence="6" id="KW-1185">Reference proteome</keyword>
<dbReference type="PANTHER" id="PTHR30502">
    <property type="entry name" value="2-KETO-3-DEOXY-L-RHAMNONATE ALDOLASE"/>
    <property type="match status" value="1"/>
</dbReference>
<dbReference type="Pfam" id="PF03328">
    <property type="entry name" value="HpcH_HpaI"/>
    <property type="match status" value="1"/>
</dbReference>
<dbReference type="InterPro" id="IPR015813">
    <property type="entry name" value="Pyrv/PenolPyrv_kinase-like_dom"/>
</dbReference>
<comment type="similarity">
    <text evidence="1">Belongs to the HpcH/HpaI aldolase family.</text>
</comment>
<dbReference type="eggNOG" id="COG3836">
    <property type="taxonomic scope" value="Bacteria"/>
</dbReference>
<comment type="caution">
    <text evidence="5">The sequence shown here is derived from an EMBL/GenBank/DDBJ whole genome shotgun (WGS) entry which is preliminary data.</text>
</comment>
<dbReference type="PANTHER" id="PTHR30502:SF0">
    <property type="entry name" value="PHOSPHOENOLPYRUVATE CARBOXYLASE FAMILY PROTEIN"/>
    <property type="match status" value="1"/>
</dbReference>
<reference evidence="5 6" key="1">
    <citation type="submission" date="2014-02" db="EMBL/GenBank/DDBJ databases">
        <title>Draft genome sequence of Lysinibacillus massiliensis CCUG 49529.</title>
        <authorList>
            <person name="Zhang F."/>
            <person name="Wang G."/>
            <person name="Zhang L."/>
        </authorList>
    </citation>
    <scope>NUCLEOTIDE SEQUENCE [LARGE SCALE GENOMIC DNA]</scope>
    <source>
        <strain evidence="5 6">CCUG 49529</strain>
    </source>
</reference>
<name>A0A0A3J6Y8_9BACL</name>
<dbReference type="SUPFAM" id="SSF51621">
    <property type="entry name" value="Phosphoenolpyruvate/pyruvate domain"/>
    <property type="match status" value="1"/>
</dbReference>
<dbReference type="GO" id="GO:0046872">
    <property type="term" value="F:metal ion binding"/>
    <property type="evidence" value="ECO:0007669"/>
    <property type="project" value="UniProtKB-KW"/>
</dbReference>
<sequence length="248" mass="27219">MLKGEKTLGTFHEIGSASALECIGYAGLDYAIIDTEHGPFSVETTQSLIRAAKVSNVTPFVRVKDGERNSILKTLDVGAMGIIIPNVHTVEEVREIVKYGKFYPIGERGIAPTSGSSFWYADYAKQGLEHYFQVSNNEALIIPQCETVGCLENIEEIVRTEGVDGIFIGPYDLSAALGKPGQLEDEEVKAVIQKVVDACKLANKFSFIYAGSEEAVKKYYAMGIDSVTYKMDIILLTEAYQKLLANIK</sequence>
<protein>
    <recommendedName>
        <fullName evidence="4">HpcH/HpaI aldolase/citrate lyase domain-containing protein</fullName>
    </recommendedName>
</protein>